<dbReference type="InterPro" id="IPR001365">
    <property type="entry name" value="A_deaminase_dom"/>
</dbReference>
<evidence type="ECO:0000256" key="2">
    <source>
        <dbReference type="ARBA" id="ARBA00006676"/>
    </source>
</evidence>
<gene>
    <name evidence="8" type="ORF">M0812_07294</name>
</gene>
<comment type="cofactor">
    <cofactor evidence="1">
        <name>Zn(2+)</name>
        <dbReference type="ChEBI" id="CHEBI:29105"/>
    </cofactor>
</comment>
<dbReference type="GO" id="GO:0004000">
    <property type="term" value="F:adenosine deaminase activity"/>
    <property type="evidence" value="ECO:0007669"/>
    <property type="project" value="TreeGrafter"/>
</dbReference>
<dbReference type="GO" id="GO:0046872">
    <property type="term" value="F:metal ion binding"/>
    <property type="evidence" value="ECO:0007669"/>
    <property type="project" value="UniProtKB-KW"/>
</dbReference>
<dbReference type="NCBIfam" id="TIGR01430">
    <property type="entry name" value="aden_deam"/>
    <property type="match status" value="1"/>
</dbReference>
<dbReference type="AlphaFoldDB" id="A0AAV8A2V0"/>
<keyword evidence="6" id="KW-0862">Zinc</keyword>
<dbReference type="EMBL" id="JANTQA010000016">
    <property type="protein sequence ID" value="KAJ3447077.1"/>
    <property type="molecule type" value="Genomic_DNA"/>
</dbReference>
<proteinExistence type="inferred from homology"/>
<comment type="caution">
    <text evidence="8">The sequence shown here is derived from an EMBL/GenBank/DDBJ whole genome shotgun (WGS) entry which is preliminary data.</text>
</comment>
<dbReference type="GO" id="GO:0005829">
    <property type="term" value="C:cytosol"/>
    <property type="evidence" value="ECO:0007669"/>
    <property type="project" value="TreeGrafter"/>
</dbReference>
<evidence type="ECO:0000313" key="8">
    <source>
        <dbReference type="EMBL" id="KAJ3447077.1"/>
    </source>
</evidence>
<accession>A0AAV8A2V0</accession>
<dbReference type="InterPro" id="IPR006330">
    <property type="entry name" value="Ado/ade_deaminase"/>
</dbReference>
<dbReference type="PANTHER" id="PTHR11409:SF43">
    <property type="entry name" value="ADENOSINE DEAMINASE"/>
    <property type="match status" value="1"/>
</dbReference>
<dbReference type="InterPro" id="IPR032466">
    <property type="entry name" value="Metal_Hydrolase"/>
</dbReference>
<organism evidence="8 9">
    <name type="scientific">Anaeramoeba flamelloides</name>
    <dbReference type="NCBI Taxonomy" id="1746091"/>
    <lineage>
        <taxon>Eukaryota</taxon>
        <taxon>Metamonada</taxon>
        <taxon>Anaeramoebidae</taxon>
        <taxon>Anaeramoeba</taxon>
    </lineage>
</organism>
<evidence type="ECO:0000256" key="1">
    <source>
        <dbReference type="ARBA" id="ARBA00001947"/>
    </source>
</evidence>
<dbReference type="Pfam" id="PF00962">
    <property type="entry name" value="A_deaminase"/>
    <property type="match status" value="2"/>
</dbReference>
<dbReference type="Proteomes" id="UP001146793">
    <property type="component" value="Unassembled WGS sequence"/>
</dbReference>
<dbReference type="GO" id="GO:0009897">
    <property type="term" value="C:external side of plasma membrane"/>
    <property type="evidence" value="ECO:0007669"/>
    <property type="project" value="TreeGrafter"/>
</dbReference>
<dbReference type="EC" id="3.5.4.4" evidence="3"/>
<reference evidence="8" key="1">
    <citation type="submission" date="2022-08" db="EMBL/GenBank/DDBJ databases">
        <title>Novel sulphate-reducing endosymbionts in the free-living metamonad Anaeramoeba.</title>
        <authorList>
            <person name="Jerlstrom-Hultqvist J."/>
            <person name="Cepicka I."/>
            <person name="Gallot-Lavallee L."/>
            <person name="Salas-Leiva D."/>
            <person name="Curtis B.A."/>
            <person name="Zahonova K."/>
            <person name="Pipaliya S."/>
            <person name="Dacks J."/>
            <person name="Roger A.J."/>
        </authorList>
    </citation>
    <scope>NUCLEOTIDE SEQUENCE</scope>
    <source>
        <strain evidence="8">Busselton2</strain>
    </source>
</reference>
<protein>
    <recommendedName>
        <fullName evidence="3">adenosine deaminase</fullName>
        <ecNumber evidence="3">3.5.4.4</ecNumber>
    </recommendedName>
</protein>
<feature type="domain" description="Adenosine deaminase" evidence="7">
    <location>
        <begin position="17"/>
        <end position="336"/>
    </location>
</feature>
<keyword evidence="5" id="KW-0378">Hydrolase</keyword>
<dbReference type="GO" id="GO:0043103">
    <property type="term" value="P:hypoxanthine salvage"/>
    <property type="evidence" value="ECO:0007669"/>
    <property type="project" value="TreeGrafter"/>
</dbReference>
<dbReference type="SUPFAM" id="SSF51556">
    <property type="entry name" value="Metallo-dependent hydrolases"/>
    <property type="match status" value="2"/>
</dbReference>
<dbReference type="GO" id="GO:0060169">
    <property type="term" value="P:negative regulation of adenosine receptor signaling pathway"/>
    <property type="evidence" value="ECO:0007669"/>
    <property type="project" value="TreeGrafter"/>
</dbReference>
<dbReference type="GO" id="GO:0046103">
    <property type="term" value="P:inosine biosynthetic process"/>
    <property type="evidence" value="ECO:0007669"/>
    <property type="project" value="TreeGrafter"/>
</dbReference>
<dbReference type="PANTHER" id="PTHR11409">
    <property type="entry name" value="ADENOSINE DEAMINASE"/>
    <property type="match status" value="1"/>
</dbReference>
<sequence>MTETKFLTKELIQKLHKADLHCHLDGSGRASTLIELAKEQNVELPSMDEEGLNKIVVVPMDCPSLEVYLKSFFITNLVAQYDYALTRMVYELAEDAYKDGLTYIEVRFAPILHQDKGMSLTQVMEAVCDGVVLAQNAFPITMRIIVCGLRHLDSEVTSKLAEICWRYNRKFVCAFDLAGPESGFSSKHHRKAFSLVRKKLISVTIHAGEAFGWESIYDSIRYCGAQRLGHGVRLYENEELKEFVKDHKIALEMCPTSNIQTKAVKSLSDHPIRRYFDEGILTVPCTDNRTVSNINLTDEYFKIQEEFKFKPEEIVRMMDYSFSAAFLPLSIKSRLRIDALMNAFALLKKNKYPLDDFVNNRNYYDRIGVNVDWFSEKPVLYKPVFHKEPALTEEIIQQLPKTDIHCRLIGSVSKAQIWKEISKNPELVKEFVKDTQDKEALFKILRPEIPKTFKLAKKIMKALLQTREQIERGIEDIYKQAAKENVKYLELMIRPSEHLEKDLKLREIVEIAIATKKKMEEELNMWSGLILTVSTPVDDPLIFYDVAKLVVEFKGKGVNGFGCYGGDTTFENVKYYLGTFNLLKKHSINVSMLAGQKSANSIITALHEGGATRISGAFTIHKMPRLISHLSSHNIPIEIGQTFKLNLFSGEVKTYAGNPINLFFHAGLPITICSFRLTLDRKKRSHQLFDIFRDCKFTVPNFLKLLENGFLHNFQSLARRETMIKHYWKSCNEILIPLGFKNLRKYSYNPKLMKKLNKN</sequence>
<evidence type="ECO:0000256" key="3">
    <source>
        <dbReference type="ARBA" id="ARBA00012784"/>
    </source>
</evidence>
<comment type="similarity">
    <text evidence="2">Belongs to the metallo-dependent hydrolases superfamily. Adenosine and AMP deaminases family.</text>
</comment>
<evidence type="ECO:0000259" key="7">
    <source>
        <dbReference type="Pfam" id="PF00962"/>
    </source>
</evidence>
<dbReference type="Gene3D" id="3.20.20.140">
    <property type="entry name" value="Metal-dependent hydrolases"/>
    <property type="match status" value="2"/>
</dbReference>
<keyword evidence="4" id="KW-0479">Metal-binding</keyword>
<evidence type="ECO:0000256" key="6">
    <source>
        <dbReference type="ARBA" id="ARBA00022833"/>
    </source>
</evidence>
<evidence type="ECO:0000256" key="4">
    <source>
        <dbReference type="ARBA" id="ARBA00022723"/>
    </source>
</evidence>
<dbReference type="GO" id="GO:0006154">
    <property type="term" value="P:adenosine catabolic process"/>
    <property type="evidence" value="ECO:0007669"/>
    <property type="project" value="TreeGrafter"/>
</dbReference>
<evidence type="ECO:0000313" key="9">
    <source>
        <dbReference type="Proteomes" id="UP001146793"/>
    </source>
</evidence>
<feature type="domain" description="Adenosine deaminase" evidence="7">
    <location>
        <begin position="400"/>
        <end position="674"/>
    </location>
</feature>
<evidence type="ECO:0000256" key="5">
    <source>
        <dbReference type="ARBA" id="ARBA00022801"/>
    </source>
</evidence>
<name>A0AAV8A2V0_9EUKA</name>